<accession>A0A9D1ZS69</accession>
<proteinExistence type="predicted"/>
<evidence type="ECO:0000313" key="2">
    <source>
        <dbReference type="Proteomes" id="UP000824134"/>
    </source>
</evidence>
<reference evidence="1" key="1">
    <citation type="journal article" date="2021" name="PeerJ">
        <title>Extensive microbial diversity within the chicken gut microbiome revealed by metagenomics and culture.</title>
        <authorList>
            <person name="Gilroy R."/>
            <person name="Ravi A."/>
            <person name="Getino M."/>
            <person name="Pursley I."/>
            <person name="Horton D.L."/>
            <person name="Alikhan N.F."/>
            <person name="Baker D."/>
            <person name="Gharbi K."/>
            <person name="Hall N."/>
            <person name="Watson M."/>
            <person name="Adriaenssens E.M."/>
            <person name="Foster-Nyarko E."/>
            <person name="Jarju S."/>
            <person name="Secka A."/>
            <person name="Antonio M."/>
            <person name="Oren A."/>
            <person name="Chaudhuri R.R."/>
            <person name="La Ragione R."/>
            <person name="Hildebrand F."/>
            <person name="Pallen M.J."/>
        </authorList>
    </citation>
    <scope>NUCLEOTIDE SEQUENCE</scope>
    <source>
        <strain evidence="1">ChiHjej12B11-9195</strain>
    </source>
</reference>
<dbReference type="EMBL" id="DXCN01000034">
    <property type="protein sequence ID" value="HIY94780.1"/>
    <property type="molecule type" value="Genomic_DNA"/>
</dbReference>
<gene>
    <name evidence="1" type="ORF">H9821_03835</name>
</gene>
<evidence type="ECO:0000313" key="1">
    <source>
        <dbReference type="EMBL" id="HIY94780.1"/>
    </source>
</evidence>
<name>A0A9D1ZS69_9MICC</name>
<dbReference type="Proteomes" id="UP000824134">
    <property type="component" value="Unassembled WGS sequence"/>
</dbReference>
<sequence>MSEKESFSPADGEITVVEDEKGLALFGDPHAIEVWLSANGIKSQPIGSAFNKAIHTAGVTTTEAMNLVEQSGRWVKLTKESAALAKATNATSGVARASNGQIIKHLKFSQIGGLFTPAGAAVLGSILAQKALEQSISEISEYLEVIDAKIDDLLQDQKDNVIAELFSLRHATEEAYIIREETGFVSSTTWSKVASCGADATKVQKYALQKIQGLAQKIQTAKTAADLKSSTDVLSSEIAGWLMALGNAVMIQDQLAVIELDRVLEESPEALERHREGLKLARNHRISEIESTLLELGSQLGPAWKTAQEMQFRNPIAVKRIFAGISAVDKDLDTFAQALELQENSWSESEVFGWKVAASAKATETIDGIRNVARKIPKVEVKLKQRDAE</sequence>
<reference evidence="1" key="2">
    <citation type="submission" date="2021-04" db="EMBL/GenBank/DDBJ databases">
        <authorList>
            <person name="Gilroy R."/>
        </authorList>
    </citation>
    <scope>NUCLEOTIDE SEQUENCE</scope>
    <source>
        <strain evidence="1">ChiHjej12B11-9195</strain>
    </source>
</reference>
<comment type="caution">
    <text evidence="1">The sequence shown here is derived from an EMBL/GenBank/DDBJ whole genome shotgun (WGS) entry which is preliminary data.</text>
</comment>
<protein>
    <submittedName>
        <fullName evidence="1">Uncharacterized protein</fullName>
    </submittedName>
</protein>
<dbReference type="AlphaFoldDB" id="A0A9D1ZS69"/>
<organism evidence="1 2">
    <name type="scientific">Candidatus Rothia avicola</name>
    <dbReference type="NCBI Taxonomy" id="2840478"/>
    <lineage>
        <taxon>Bacteria</taxon>
        <taxon>Bacillati</taxon>
        <taxon>Actinomycetota</taxon>
        <taxon>Actinomycetes</taxon>
        <taxon>Micrococcales</taxon>
        <taxon>Micrococcaceae</taxon>
        <taxon>Rothia</taxon>
    </lineage>
</organism>